<sequence>MSAPVSHKEPKCTKIIEPTLTHTPSPKTLRKKVAKPVFVRETELTPESHQAQQSGEDSLLQAKETVELSPVLSPEDNFSVFIQEDVNLDLDASMQEILAEITSHNRLTAPMLTLKMLTVAMLTLLMLTL</sequence>
<evidence type="ECO:0000313" key="1">
    <source>
        <dbReference type="EMBL" id="KAJ9057165.1"/>
    </source>
</evidence>
<proteinExistence type="predicted"/>
<reference evidence="1" key="1">
    <citation type="submission" date="2022-04" db="EMBL/GenBank/DDBJ databases">
        <title>Genome of the entomopathogenic fungus Entomophthora muscae.</title>
        <authorList>
            <person name="Elya C."/>
            <person name="Lovett B.R."/>
            <person name="Lee E."/>
            <person name="Macias A.M."/>
            <person name="Hajek A.E."/>
            <person name="De Bivort B.L."/>
            <person name="Kasson M.T."/>
            <person name="De Fine Licht H.H."/>
            <person name="Stajich J.E."/>
        </authorList>
    </citation>
    <scope>NUCLEOTIDE SEQUENCE</scope>
    <source>
        <strain evidence="1">Berkeley</strain>
    </source>
</reference>
<keyword evidence="2" id="KW-1185">Reference proteome</keyword>
<dbReference type="Proteomes" id="UP001165960">
    <property type="component" value="Unassembled WGS sequence"/>
</dbReference>
<comment type="caution">
    <text evidence="1">The sequence shown here is derived from an EMBL/GenBank/DDBJ whole genome shotgun (WGS) entry which is preliminary data.</text>
</comment>
<accession>A0ACC2S4C6</accession>
<protein>
    <submittedName>
        <fullName evidence="1">Uncharacterized protein</fullName>
    </submittedName>
</protein>
<dbReference type="EMBL" id="QTSX02005820">
    <property type="protein sequence ID" value="KAJ9057165.1"/>
    <property type="molecule type" value="Genomic_DNA"/>
</dbReference>
<organism evidence="1 2">
    <name type="scientific">Entomophthora muscae</name>
    <dbReference type="NCBI Taxonomy" id="34485"/>
    <lineage>
        <taxon>Eukaryota</taxon>
        <taxon>Fungi</taxon>
        <taxon>Fungi incertae sedis</taxon>
        <taxon>Zoopagomycota</taxon>
        <taxon>Entomophthoromycotina</taxon>
        <taxon>Entomophthoromycetes</taxon>
        <taxon>Entomophthorales</taxon>
        <taxon>Entomophthoraceae</taxon>
        <taxon>Entomophthora</taxon>
    </lineage>
</organism>
<evidence type="ECO:0000313" key="2">
    <source>
        <dbReference type="Proteomes" id="UP001165960"/>
    </source>
</evidence>
<gene>
    <name evidence="1" type="ORF">DSO57_1025213</name>
</gene>
<name>A0ACC2S4C6_9FUNG</name>